<evidence type="ECO:0000256" key="3">
    <source>
        <dbReference type="ARBA" id="ARBA00022452"/>
    </source>
</evidence>
<dbReference type="Gene3D" id="3.30.1330.60">
    <property type="entry name" value="OmpA-like domain"/>
    <property type="match status" value="1"/>
</dbReference>
<keyword evidence="6" id="KW-0626">Porin</keyword>
<feature type="chain" id="PRO_5037697618" evidence="11">
    <location>
        <begin position="22"/>
        <end position="393"/>
    </location>
</feature>
<evidence type="ECO:0000256" key="2">
    <source>
        <dbReference type="ARBA" id="ARBA00022448"/>
    </source>
</evidence>
<accession>A0A967B315</accession>
<dbReference type="Gene3D" id="2.40.160.20">
    <property type="match status" value="1"/>
</dbReference>
<sequence>MKNKTLLISVLACFFASLLFSQEEPKLTSKDSIVKSSWMLGLGYNIVDDSGDVFDELFAVNSQWNALPYPSRISIGRYFKNGLGIEAIASYNKYKVGKIIDGATNVEESDYLGLDARISYDLNRLVGETGWFDPYLGVGLGYTDANNNSRGTYNAVVGFRAWFSDRWGLDFSSSGKWAINKESGITNHLQHAAGVVYQFGIEKGLSKKGEEKLALIQAMEQEKQRVQDSIAAVNRAKEEAALAERLEREREKARLAAVEKAKQDAENDRRKQLENKIKDLGHVYFALNSSYLDRKSKSILDSLAVILATNPTMELKITSHTDSRGSSDYNKWLSERRVERTINYLRDKGISLNRLTYRGLGEESLMNECDDNTYCPEEKHRENRRSEFMLIGL</sequence>
<dbReference type="InterPro" id="IPR011250">
    <property type="entry name" value="OMP/PagP_B-barrel"/>
</dbReference>
<protein>
    <submittedName>
        <fullName evidence="13">OmpA family protein</fullName>
    </submittedName>
</protein>
<keyword evidence="2" id="KW-0813">Transport</keyword>
<keyword evidence="14" id="KW-1185">Reference proteome</keyword>
<keyword evidence="8" id="KW-0998">Cell outer membrane</keyword>
<evidence type="ECO:0000256" key="6">
    <source>
        <dbReference type="ARBA" id="ARBA00023114"/>
    </source>
</evidence>
<dbReference type="SUPFAM" id="SSF56925">
    <property type="entry name" value="OMPA-like"/>
    <property type="match status" value="1"/>
</dbReference>
<organism evidence="13 14">
    <name type="scientific">Pelagihabitans pacificus</name>
    <dbReference type="NCBI Taxonomy" id="2696054"/>
    <lineage>
        <taxon>Bacteria</taxon>
        <taxon>Pseudomonadati</taxon>
        <taxon>Bacteroidota</taxon>
        <taxon>Flavobacteriia</taxon>
        <taxon>Flavobacteriales</taxon>
        <taxon>Flavobacteriaceae</taxon>
        <taxon>Pelagihabitans</taxon>
    </lineage>
</organism>
<evidence type="ECO:0000259" key="12">
    <source>
        <dbReference type="PROSITE" id="PS51123"/>
    </source>
</evidence>
<dbReference type="Pfam" id="PF00691">
    <property type="entry name" value="OmpA"/>
    <property type="match status" value="1"/>
</dbReference>
<dbReference type="InterPro" id="IPR006665">
    <property type="entry name" value="OmpA-like"/>
</dbReference>
<gene>
    <name evidence="13" type="ORF">FK220_017195</name>
</gene>
<keyword evidence="11" id="KW-0732">Signal</keyword>
<dbReference type="PANTHER" id="PTHR30329:SF21">
    <property type="entry name" value="LIPOPROTEIN YIAD-RELATED"/>
    <property type="match status" value="1"/>
</dbReference>
<dbReference type="InterPro" id="IPR050330">
    <property type="entry name" value="Bact_OuterMem_StrucFunc"/>
</dbReference>
<evidence type="ECO:0000313" key="14">
    <source>
        <dbReference type="Proteomes" id="UP000707206"/>
    </source>
</evidence>
<reference evidence="13" key="2">
    <citation type="submission" date="2020-03" db="EMBL/GenBank/DDBJ databases">
        <title>Flavobacteriaceae bacterium strain TP-CH-4, a member of the family Flavobacteriaceae isolated from a deep-sea seamount.</title>
        <authorList>
            <person name="Zhang D.-C."/>
        </authorList>
    </citation>
    <scope>NUCLEOTIDE SEQUENCE</scope>
    <source>
        <strain evidence="13">TP-CH-4</strain>
    </source>
</reference>
<comment type="subcellular location">
    <subcellularLocation>
        <location evidence="1">Cell outer membrane</location>
        <topology evidence="1">Multi-pass membrane protein</topology>
    </subcellularLocation>
</comment>
<dbReference type="InterPro" id="IPR036737">
    <property type="entry name" value="OmpA-like_sf"/>
</dbReference>
<reference evidence="13" key="1">
    <citation type="submission" date="2019-07" db="EMBL/GenBank/DDBJ databases">
        <authorList>
            <person name="De-Chao Zhang Q."/>
        </authorList>
    </citation>
    <scope>NUCLEOTIDE SEQUENCE</scope>
    <source>
        <strain evidence="13">TP-CH-4</strain>
    </source>
</reference>
<name>A0A967B315_9FLAO</name>
<dbReference type="InterPro" id="IPR006664">
    <property type="entry name" value="OMP_bac"/>
</dbReference>
<evidence type="ECO:0000256" key="8">
    <source>
        <dbReference type="ARBA" id="ARBA00023237"/>
    </source>
</evidence>
<evidence type="ECO:0000256" key="7">
    <source>
        <dbReference type="ARBA" id="ARBA00023136"/>
    </source>
</evidence>
<dbReference type="EMBL" id="VIKU02000006">
    <property type="protein sequence ID" value="NHF61091.1"/>
    <property type="molecule type" value="Genomic_DNA"/>
</dbReference>
<feature type="domain" description="OmpA-like" evidence="12">
    <location>
        <begin position="272"/>
        <end position="393"/>
    </location>
</feature>
<dbReference type="Proteomes" id="UP000707206">
    <property type="component" value="Unassembled WGS sequence"/>
</dbReference>
<dbReference type="AlphaFoldDB" id="A0A967B315"/>
<dbReference type="GO" id="GO:0006811">
    <property type="term" value="P:monoatomic ion transport"/>
    <property type="evidence" value="ECO:0007669"/>
    <property type="project" value="UniProtKB-KW"/>
</dbReference>
<evidence type="ECO:0000256" key="9">
    <source>
        <dbReference type="PROSITE-ProRule" id="PRU00473"/>
    </source>
</evidence>
<keyword evidence="3" id="KW-1134">Transmembrane beta strand</keyword>
<evidence type="ECO:0000256" key="5">
    <source>
        <dbReference type="ARBA" id="ARBA00023065"/>
    </source>
</evidence>
<keyword evidence="4" id="KW-0812">Transmembrane</keyword>
<feature type="coiled-coil region" evidence="10">
    <location>
        <begin position="216"/>
        <end position="276"/>
    </location>
</feature>
<dbReference type="PANTHER" id="PTHR30329">
    <property type="entry name" value="STATOR ELEMENT OF FLAGELLAR MOTOR COMPLEX"/>
    <property type="match status" value="1"/>
</dbReference>
<proteinExistence type="predicted"/>
<comment type="caution">
    <text evidence="13">The sequence shown here is derived from an EMBL/GenBank/DDBJ whole genome shotgun (WGS) entry which is preliminary data.</text>
</comment>
<evidence type="ECO:0000256" key="11">
    <source>
        <dbReference type="SAM" id="SignalP"/>
    </source>
</evidence>
<evidence type="ECO:0000256" key="4">
    <source>
        <dbReference type="ARBA" id="ARBA00022692"/>
    </source>
</evidence>
<evidence type="ECO:0000256" key="10">
    <source>
        <dbReference type="SAM" id="Coils"/>
    </source>
</evidence>
<dbReference type="PRINTS" id="PR01021">
    <property type="entry name" value="OMPADOMAIN"/>
</dbReference>
<evidence type="ECO:0000256" key="1">
    <source>
        <dbReference type="ARBA" id="ARBA00004571"/>
    </source>
</evidence>
<dbReference type="SUPFAM" id="SSF103088">
    <property type="entry name" value="OmpA-like"/>
    <property type="match status" value="1"/>
</dbReference>
<dbReference type="GO" id="GO:0046930">
    <property type="term" value="C:pore complex"/>
    <property type="evidence" value="ECO:0007669"/>
    <property type="project" value="UniProtKB-KW"/>
</dbReference>
<feature type="signal peptide" evidence="11">
    <location>
        <begin position="1"/>
        <end position="21"/>
    </location>
</feature>
<dbReference type="PROSITE" id="PS51123">
    <property type="entry name" value="OMPA_2"/>
    <property type="match status" value="1"/>
</dbReference>
<dbReference type="CDD" id="cd07185">
    <property type="entry name" value="OmpA_C-like"/>
    <property type="match status" value="1"/>
</dbReference>
<dbReference type="GO" id="GO:0015288">
    <property type="term" value="F:porin activity"/>
    <property type="evidence" value="ECO:0007669"/>
    <property type="project" value="UniProtKB-KW"/>
</dbReference>
<keyword evidence="5" id="KW-0406">Ion transport</keyword>
<dbReference type="GO" id="GO:0009279">
    <property type="term" value="C:cell outer membrane"/>
    <property type="evidence" value="ECO:0007669"/>
    <property type="project" value="UniProtKB-SubCell"/>
</dbReference>
<evidence type="ECO:0000313" key="13">
    <source>
        <dbReference type="EMBL" id="NHF61091.1"/>
    </source>
</evidence>
<keyword evidence="10" id="KW-0175">Coiled coil</keyword>
<keyword evidence="7 9" id="KW-0472">Membrane</keyword>
<dbReference type="RefSeq" id="WP_152575594.1">
    <property type="nucleotide sequence ID" value="NZ_VIKU02000006.1"/>
</dbReference>